<gene>
    <name evidence="8" type="ORF">ISN74_12060</name>
</gene>
<dbReference type="InterPro" id="IPR002104">
    <property type="entry name" value="Integrase_catalytic"/>
</dbReference>
<comment type="similarity">
    <text evidence="1">Belongs to the 'phage' integrase family.</text>
</comment>
<dbReference type="InterPro" id="IPR013762">
    <property type="entry name" value="Integrase-like_cat_sf"/>
</dbReference>
<evidence type="ECO:0000256" key="5">
    <source>
        <dbReference type="PROSITE-ProRule" id="PRU01248"/>
    </source>
</evidence>
<evidence type="ECO:0000259" key="7">
    <source>
        <dbReference type="PROSITE" id="PS51900"/>
    </source>
</evidence>
<dbReference type="PROSITE" id="PS51900">
    <property type="entry name" value="CB"/>
    <property type="match status" value="1"/>
</dbReference>
<dbReference type="CDD" id="cd00801">
    <property type="entry name" value="INT_P4_C"/>
    <property type="match status" value="1"/>
</dbReference>
<dbReference type="Pfam" id="PF00589">
    <property type="entry name" value="Phage_integrase"/>
    <property type="match status" value="1"/>
</dbReference>
<dbReference type="Pfam" id="PF13356">
    <property type="entry name" value="Arm-DNA-bind_3"/>
    <property type="match status" value="1"/>
</dbReference>
<proteinExistence type="inferred from homology"/>
<dbReference type="Pfam" id="PF22022">
    <property type="entry name" value="Phage_int_M"/>
    <property type="match status" value="1"/>
</dbReference>
<dbReference type="Gene3D" id="1.10.150.130">
    <property type="match status" value="1"/>
</dbReference>
<keyword evidence="4" id="KW-0233">DNA recombination</keyword>
<dbReference type="PROSITE" id="PS51898">
    <property type="entry name" value="TYR_RECOMBINASE"/>
    <property type="match status" value="1"/>
</dbReference>
<feature type="domain" description="Tyr recombinase" evidence="6">
    <location>
        <begin position="201"/>
        <end position="380"/>
    </location>
</feature>
<keyword evidence="9" id="KW-1185">Reference proteome</keyword>
<accession>A0ABX7GPA1</accession>
<dbReference type="Proteomes" id="UP000663181">
    <property type="component" value="Chromosome"/>
</dbReference>
<reference evidence="8 9" key="1">
    <citation type="submission" date="2020-10" db="EMBL/GenBank/DDBJ databases">
        <title>Phylogeny of dyella-like bacteria.</title>
        <authorList>
            <person name="Fu J."/>
        </authorList>
    </citation>
    <scope>NUCLEOTIDE SEQUENCE [LARGE SCALE GENOMIC DNA]</scope>
    <source>
        <strain evidence="8 9">DHOB09</strain>
    </source>
</reference>
<evidence type="ECO:0000256" key="2">
    <source>
        <dbReference type="ARBA" id="ARBA00022908"/>
    </source>
</evidence>
<dbReference type="SUPFAM" id="SSF56349">
    <property type="entry name" value="DNA breaking-rejoining enzymes"/>
    <property type="match status" value="1"/>
</dbReference>
<dbReference type="InterPro" id="IPR044068">
    <property type="entry name" value="CB"/>
</dbReference>
<evidence type="ECO:0000313" key="9">
    <source>
        <dbReference type="Proteomes" id="UP000663181"/>
    </source>
</evidence>
<dbReference type="InterPro" id="IPR050808">
    <property type="entry name" value="Phage_Integrase"/>
</dbReference>
<organism evidence="8 9">
    <name type="scientific">Dyella caseinilytica</name>
    <dbReference type="NCBI Taxonomy" id="1849581"/>
    <lineage>
        <taxon>Bacteria</taxon>
        <taxon>Pseudomonadati</taxon>
        <taxon>Pseudomonadota</taxon>
        <taxon>Gammaproteobacteria</taxon>
        <taxon>Lysobacterales</taxon>
        <taxon>Rhodanobacteraceae</taxon>
        <taxon>Dyella</taxon>
    </lineage>
</organism>
<evidence type="ECO:0000256" key="1">
    <source>
        <dbReference type="ARBA" id="ARBA00008857"/>
    </source>
</evidence>
<dbReference type="PANTHER" id="PTHR30629">
    <property type="entry name" value="PROPHAGE INTEGRASE"/>
    <property type="match status" value="1"/>
</dbReference>
<sequence length="406" mass="45522">MSLTDTGIRKAKPSDKPQKLADGGGLYLLLNPNGSRWWRYKFRFEGKEKLLSLGTYPETSLAEARDRHAAARKQLQAGIDPGAHRKAEKVAGVERAANSFAVVAEEWLAKQQNMSAATLEKARWTFDSLVNPWIGSRPISEIDAPEMLKVLQRIEERGAHETAHRTKQRCGQIFRYAIATGRARHDPTADLRGALTPAKVKHRAAITDPAKMGELLRAIDGYTGGLVVRTALKLAPLLFVRPGELRQAEWKEFDLDVGQWRIPANKMKMREPHIVPLPDQAVSTLQELQPLTGRSQYVFPGERSRQRPMSDAAINAALRRMGFDKDTMTGHGFRAMASTRLNEMGWSADVIERQLAHAERNKVRAAYNRAQYLTERKSMMQAWADYLDGLRAGNVVGIHKKRSTNG</sequence>
<dbReference type="InterPro" id="IPR011010">
    <property type="entry name" value="DNA_brk_join_enz"/>
</dbReference>
<keyword evidence="3 5" id="KW-0238">DNA-binding</keyword>
<dbReference type="Gene3D" id="1.10.443.10">
    <property type="entry name" value="Intergrase catalytic core"/>
    <property type="match status" value="1"/>
</dbReference>
<dbReference type="PANTHER" id="PTHR30629:SF2">
    <property type="entry name" value="PROPHAGE INTEGRASE INTS-RELATED"/>
    <property type="match status" value="1"/>
</dbReference>
<dbReference type="RefSeq" id="WP_188800961.1">
    <property type="nucleotide sequence ID" value="NZ_BMIZ01000003.1"/>
</dbReference>
<evidence type="ECO:0000256" key="3">
    <source>
        <dbReference type="ARBA" id="ARBA00023125"/>
    </source>
</evidence>
<protein>
    <submittedName>
        <fullName evidence="8">Tyrosine-type recombinase/integrase</fullName>
    </submittedName>
</protein>
<dbReference type="Gene3D" id="3.30.160.390">
    <property type="entry name" value="Integrase, DNA-binding domain"/>
    <property type="match status" value="1"/>
</dbReference>
<dbReference type="EMBL" id="CP064030">
    <property type="protein sequence ID" value="QRN52223.1"/>
    <property type="molecule type" value="Genomic_DNA"/>
</dbReference>
<evidence type="ECO:0000313" key="8">
    <source>
        <dbReference type="EMBL" id="QRN52223.1"/>
    </source>
</evidence>
<keyword evidence="2" id="KW-0229">DNA integration</keyword>
<evidence type="ECO:0000259" key="6">
    <source>
        <dbReference type="PROSITE" id="PS51898"/>
    </source>
</evidence>
<name>A0ABX7GPA1_9GAMM</name>
<dbReference type="InterPro" id="IPR025166">
    <property type="entry name" value="Integrase_DNA_bind_dom"/>
</dbReference>
<dbReference type="InterPro" id="IPR010998">
    <property type="entry name" value="Integrase_recombinase_N"/>
</dbReference>
<evidence type="ECO:0000256" key="4">
    <source>
        <dbReference type="ARBA" id="ARBA00023172"/>
    </source>
</evidence>
<feature type="domain" description="Core-binding (CB)" evidence="7">
    <location>
        <begin position="98"/>
        <end position="178"/>
    </location>
</feature>
<dbReference type="InterPro" id="IPR053876">
    <property type="entry name" value="Phage_int_M"/>
</dbReference>
<dbReference type="InterPro" id="IPR038488">
    <property type="entry name" value="Integrase_DNA-bd_sf"/>
</dbReference>